<evidence type="ECO:0000256" key="2">
    <source>
        <dbReference type="SAM" id="Phobius"/>
    </source>
</evidence>
<dbReference type="Proteomes" id="UP000247810">
    <property type="component" value="Unassembled WGS sequence"/>
</dbReference>
<feature type="region of interest" description="Disordered" evidence="1">
    <location>
        <begin position="578"/>
        <end position="601"/>
    </location>
</feature>
<dbReference type="PANTHER" id="PTHR33604">
    <property type="entry name" value="OSJNBA0004B13.7 PROTEIN"/>
    <property type="match status" value="1"/>
</dbReference>
<dbReference type="AlphaFoldDB" id="A0A319DFP4"/>
<feature type="region of interest" description="Disordered" evidence="1">
    <location>
        <begin position="1"/>
        <end position="38"/>
    </location>
</feature>
<keyword evidence="2" id="KW-0472">Membrane</keyword>
<dbReference type="VEuPathDB" id="FungiDB:BO71DRAFT_482156"/>
<name>A0A319DFP4_9EURO</name>
<keyword evidence="2" id="KW-1133">Transmembrane helix</keyword>
<dbReference type="PANTHER" id="PTHR33604:SF3">
    <property type="entry name" value="OSJNBA0004B13.7 PROTEIN"/>
    <property type="match status" value="1"/>
</dbReference>
<reference evidence="3 4" key="1">
    <citation type="submission" date="2018-02" db="EMBL/GenBank/DDBJ databases">
        <title>The genomes of Aspergillus section Nigri reveals drivers in fungal speciation.</title>
        <authorList>
            <consortium name="DOE Joint Genome Institute"/>
            <person name="Vesth T.C."/>
            <person name="Nybo J."/>
            <person name="Theobald S."/>
            <person name="Brandl J."/>
            <person name="Frisvad J.C."/>
            <person name="Nielsen K.F."/>
            <person name="Lyhne E.K."/>
            <person name="Kogle M.E."/>
            <person name="Kuo A."/>
            <person name="Riley R."/>
            <person name="Clum A."/>
            <person name="Nolan M."/>
            <person name="Lipzen A."/>
            <person name="Salamov A."/>
            <person name="Henrissat B."/>
            <person name="Wiebenga A."/>
            <person name="De vries R.P."/>
            <person name="Grigoriev I.V."/>
            <person name="Mortensen U.H."/>
            <person name="Andersen M.R."/>
            <person name="Baker S.E."/>
        </authorList>
    </citation>
    <scope>NUCLEOTIDE SEQUENCE [LARGE SCALE GENOMIC DNA]</scope>
    <source>
        <strain evidence="3 4">CBS 707.79</strain>
    </source>
</reference>
<protein>
    <submittedName>
        <fullName evidence="3">Uncharacterized protein</fullName>
    </submittedName>
</protein>
<proteinExistence type="predicted"/>
<keyword evidence="2" id="KW-0812">Transmembrane</keyword>
<evidence type="ECO:0000313" key="4">
    <source>
        <dbReference type="Proteomes" id="UP000247810"/>
    </source>
</evidence>
<keyword evidence="4" id="KW-1185">Reference proteome</keyword>
<evidence type="ECO:0000256" key="1">
    <source>
        <dbReference type="SAM" id="MobiDB-lite"/>
    </source>
</evidence>
<feature type="compositionally biased region" description="Low complexity" evidence="1">
    <location>
        <begin position="89"/>
        <end position="101"/>
    </location>
</feature>
<sequence length="688" mass="77869">MMLPSRRPFLADEELGKKDDDHRPRSGRASQWRPKQWKPPRPRRFLLVIAALYFFYLFFKNMPTDLRPAPERFNPALTPARQAVMQLLQEHQQQERQQQQLQPPPPISPTGPPERDENDPGSKNEFYYDGRISFFALARSLHQFQRQPSRYERAQSRAVVFAGASLNSVSDLLPLACQMASRRVNEVHFVLMGRDDVSIEGIQRVNGIDDAECPVNWHDARPDYAPWSTDARMERAVAASLSYIRSYLLPQVILTQGESWEDPYFWRGIQSKISDIGVPHVALPSAARDLMWMSTLDSSALRVWNDVEVEILIHASPESSGSLIRLIRTLQNADYLGGTPSLTIELPPRVDSELLHFLQSIKWHPHASGKVTLRRRIQPHDMDSVEASLKTVEAFYPRDPTVSHVLVLSPQTELAPSFYHYLVYTLLKYKHSTRAKQLSTKLLGISLELPSSRVTDSEPFEPPEVDSDIISGSNNDETLPLFLWQAPNSNAALYFGDKWAEFHDFLSNRLTIQGFTAQAEPQEKLISKKYPAVMEYLLEFIRGRGYYMLYPTFPAKGTFTLATVHNELYHVPEEFAQDSSSDPLASLPEEIDDPTKPLTPEPLEGLGSVEKPLSLASTVMPLLERFSLNLPRIDYLPLLSYSGQRVSGQAYSQGLEAYRDLFRARYGGCSEGSSSTETAVGGLFCLDG</sequence>
<feature type="region of interest" description="Disordered" evidence="1">
    <location>
        <begin position="89"/>
        <end position="123"/>
    </location>
</feature>
<feature type="transmembrane region" description="Helical" evidence="2">
    <location>
        <begin position="43"/>
        <end position="59"/>
    </location>
</feature>
<feature type="compositionally biased region" description="Basic and acidic residues" evidence="1">
    <location>
        <begin position="113"/>
        <end position="123"/>
    </location>
</feature>
<dbReference type="STRING" id="1448320.A0A319DFP4"/>
<organism evidence="3 4">
    <name type="scientific">Aspergillus ellipticus CBS 707.79</name>
    <dbReference type="NCBI Taxonomy" id="1448320"/>
    <lineage>
        <taxon>Eukaryota</taxon>
        <taxon>Fungi</taxon>
        <taxon>Dikarya</taxon>
        <taxon>Ascomycota</taxon>
        <taxon>Pezizomycotina</taxon>
        <taxon>Eurotiomycetes</taxon>
        <taxon>Eurotiomycetidae</taxon>
        <taxon>Eurotiales</taxon>
        <taxon>Aspergillaceae</taxon>
        <taxon>Aspergillus</taxon>
        <taxon>Aspergillus subgen. Circumdati</taxon>
    </lineage>
</organism>
<feature type="compositionally biased region" description="Pro residues" evidence="1">
    <location>
        <begin position="102"/>
        <end position="112"/>
    </location>
</feature>
<evidence type="ECO:0000313" key="3">
    <source>
        <dbReference type="EMBL" id="PYH96280.1"/>
    </source>
</evidence>
<dbReference type="EMBL" id="KZ825839">
    <property type="protein sequence ID" value="PYH96280.1"/>
    <property type="molecule type" value="Genomic_DNA"/>
</dbReference>
<accession>A0A319DFP4</accession>
<gene>
    <name evidence="3" type="ORF">BO71DRAFT_482156</name>
</gene>
<dbReference type="OrthoDB" id="5397682at2759"/>
<feature type="compositionally biased region" description="Basic and acidic residues" evidence="1">
    <location>
        <begin position="14"/>
        <end position="24"/>
    </location>
</feature>